<evidence type="ECO:0000256" key="2">
    <source>
        <dbReference type="ARBA" id="ARBA00011044"/>
    </source>
</evidence>
<dbReference type="GO" id="GO:0032196">
    <property type="term" value="P:transposition"/>
    <property type="evidence" value="ECO:0007669"/>
    <property type="project" value="UniProtKB-KW"/>
</dbReference>
<feature type="domain" description="Cas12f1-like TNB" evidence="9">
    <location>
        <begin position="290"/>
        <end position="358"/>
    </location>
</feature>
<keyword evidence="3" id="KW-0815">Transposition</keyword>
<evidence type="ECO:0000259" key="8">
    <source>
        <dbReference type="Pfam" id="PF01385"/>
    </source>
</evidence>
<evidence type="ECO:0000313" key="11">
    <source>
        <dbReference type="EMBL" id="AKC95192.1"/>
    </source>
</evidence>
<dbReference type="PANTHER" id="PTHR30405">
    <property type="entry name" value="TRANSPOSASE"/>
    <property type="match status" value="1"/>
</dbReference>
<dbReference type="GO" id="GO:0003677">
    <property type="term" value="F:DNA binding"/>
    <property type="evidence" value="ECO:0007669"/>
    <property type="project" value="UniProtKB-KW"/>
</dbReference>
<dbReference type="NCBIfam" id="NF038281">
    <property type="entry name" value="IS200_TnpB"/>
    <property type="match status" value="1"/>
</dbReference>
<dbReference type="STRING" id="187101.VC03_01195"/>
<comment type="similarity">
    <text evidence="1">In the C-terminal section; belongs to the transposase 35 family.</text>
</comment>
<evidence type="ECO:0000256" key="5">
    <source>
        <dbReference type="ARBA" id="ARBA00022833"/>
    </source>
</evidence>
<protein>
    <submittedName>
        <fullName evidence="11">Transposase</fullName>
    </submittedName>
</protein>
<evidence type="ECO:0000313" key="12">
    <source>
        <dbReference type="Proteomes" id="UP000033103"/>
    </source>
</evidence>
<comment type="similarity">
    <text evidence="2">In the N-terminal section; belongs to the transposase 2 family.</text>
</comment>
<dbReference type="PANTHER" id="PTHR30405:SF25">
    <property type="entry name" value="RNA-GUIDED DNA ENDONUCLEASE INSQ-RELATED"/>
    <property type="match status" value="1"/>
</dbReference>
<dbReference type="Pfam" id="PF07282">
    <property type="entry name" value="Cas12f1-like_TNB"/>
    <property type="match status" value="1"/>
</dbReference>
<evidence type="ECO:0000256" key="6">
    <source>
        <dbReference type="ARBA" id="ARBA00023125"/>
    </source>
</evidence>
<proteinExistence type="inferred from homology"/>
<dbReference type="InterPro" id="IPR010095">
    <property type="entry name" value="Cas12f1-like_TNB"/>
</dbReference>
<reference evidence="11 12" key="1">
    <citation type="journal article" date="2012" name="BMC Genomics">
        <title>Genomic sequence analysis and characterization of Sneathia amnii sp. nov.</title>
        <authorList>
            <consortium name="Vaginal Microbiome Consortium (additional members)"/>
            <person name="Harwich M.D.Jr."/>
            <person name="Serrano M.G."/>
            <person name="Fettweis J.M."/>
            <person name="Alves J.M."/>
            <person name="Reimers M.A."/>
            <person name="Buck G.A."/>
            <person name="Jefferson K.K."/>
        </authorList>
    </citation>
    <scope>NUCLEOTIDE SEQUENCE [LARGE SCALE GENOMIC DNA]</scope>
    <source>
        <strain evidence="11 12">SN35</strain>
    </source>
</reference>
<dbReference type="NCBIfam" id="NF040570">
    <property type="entry name" value="guided_TnpB"/>
    <property type="match status" value="1"/>
</dbReference>
<organism evidence="11 12">
    <name type="scientific">Sneathia vaginalis</name>
    <dbReference type="NCBI Taxonomy" id="187101"/>
    <lineage>
        <taxon>Bacteria</taxon>
        <taxon>Fusobacteriati</taxon>
        <taxon>Fusobacteriota</taxon>
        <taxon>Fusobacteriia</taxon>
        <taxon>Fusobacteriales</taxon>
        <taxon>Leptotrichiaceae</taxon>
        <taxon>Sneathia</taxon>
    </lineage>
</organism>
<dbReference type="Pfam" id="PF01385">
    <property type="entry name" value="OrfB_IS605"/>
    <property type="match status" value="1"/>
</dbReference>
<dbReference type="GO" id="GO:0006310">
    <property type="term" value="P:DNA recombination"/>
    <property type="evidence" value="ECO:0007669"/>
    <property type="project" value="UniProtKB-KW"/>
</dbReference>
<dbReference type="EMBL" id="CP011280">
    <property type="protein sequence ID" value="AKC95192.1"/>
    <property type="molecule type" value="Genomic_DNA"/>
</dbReference>
<accession>A0A0E3ZAC4</accession>
<dbReference type="PATRIC" id="fig|1069640.6.peg.225"/>
<dbReference type="OrthoDB" id="78864at2"/>
<dbReference type="GO" id="GO:0046872">
    <property type="term" value="F:metal ion binding"/>
    <property type="evidence" value="ECO:0007669"/>
    <property type="project" value="UniProtKB-KW"/>
</dbReference>
<dbReference type="Proteomes" id="UP000033103">
    <property type="component" value="Chromosome"/>
</dbReference>
<sequence length="367" mass="43111">MLKAYKYRIYPSKEQEIQLAKTFGCCRFVYNQTLAYRKDAYEKEKNSISKTDCNNYCNRELKKVYKWLKEVDKFALTNAIYHMDSAYKKFFKEHAGYPKFKSKHDRHKSYTTNFTNGNITVDFDRGRIKLPKLKKIKAKIHRNFAGQIKSATISQLPSGKYYVAILVETENVKKQETRGKIGLDLGIKDLCITSDGRKYENPKTIKKYERNLTKFQRQLAHKIKGSRNYQKKRKQIALCHEKITNTRKDYLHKISSEIISENQVIVSENLQIKNMIKNHKLAKSISDVSWYELTRQLEYKAKWNNRIYVKVDSFYASSQLCSCCGFQNKEIKDLSVRQWKCPNCGEIHDRDVNAAKNILAEGLRQIA</sequence>
<keyword evidence="4" id="KW-0479">Metal-binding</keyword>
<dbReference type="NCBIfam" id="TIGR01766">
    <property type="entry name" value="IS200/IS605 family accessory protein TnpB-like domain"/>
    <property type="match status" value="1"/>
</dbReference>
<gene>
    <name evidence="11" type="ORF">VC03_01195</name>
</gene>
<keyword evidence="12" id="KW-1185">Reference proteome</keyword>
<evidence type="ECO:0000259" key="10">
    <source>
        <dbReference type="Pfam" id="PF12323"/>
    </source>
</evidence>
<dbReference type="AlphaFoldDB" id="A0A0E3ZAC4"/>
<dbReference type="HOGENOM" id="CLU_032903_0_0_0"/>
<dbReference type="InterPro" id="IPR051399">
    <property type="entry name" value="RNA-guided_DNA_endo/Transpos"/>
</dbReference>
<feature type="domain" description="Probable transposase IS891/IS1136/IS1341" evidence="8">
    <location>
        <begin position="165"/>
        <end position="278"/>
    </location>
</feature>
<evidence type="ECO:0000256" key="1">
    <source>
        <dbReference type="ARBA" id="ARBA00008761"/>
    </source>
</evidence>
<dbReference type="KEGG" id="sns:VC03_01195"/>
<name>A0A0E3ZAC4_9FUSO</name>
<evidence type="ECO:0000256" key="7">
    <source>
        <dbReference type="ARBA" id="ARBA00023172"/>
    </source>
</evidence>
<keyword evidence="5" id="KW-0862">Zinc</keyword>
<dbReference type="InterPro" id="IPR001959">
    <property type="entry name" value="Transposase"/>
</dbReference>
<evidence type="ECO:0000256" key="4">
    <source>
        <dbReference type="ARBA" id="ARBA00022723"/>
    </source>
</evidence>
<dbReference type="InterPro" id="IPR053522">
    <property type="entry name" value="RNA-guided_endonuclease_TnpB"/>
</dbReference>
<dbReference type="RefSeq" id="WP_046328298.1">
    <property type="nucleotide sequence ID" value="NZ_CP011280.1"/>
</dbReference>
<dbReference type="InterPro" id="IPR021027">
    <property type="entry name" value="Transposase_put_HTH"/>
</dbReference>
<keyword evidence="6" id="KW-0238">DNA-binding</keyword>
<dbReference type="Pfam" id="PF12323">
    <property type="entry name" value="HTH_OrfB_IS605"/>
    <property type="match status" value="1"/>
</dbReference>
<evidence type="ECO:0000259" key="9">
    <source>
        <dbReference type="Pfam" id="PF07282"/>
    </source>
</evidence>
<keyword evidence="7" id="KW-0233">DNA recombination</keyword>
<feature type="domain" description="Transposase putative helix-turn-helix" evidence="10">
    <location>
        <begin position="1"/>
        <end position="45"/>
    </location>
</feature>
<evidence type="ECO:0000256" key="3">
    <source>
        <dbReference type="ARBA" id="ARBA00022578"/>
    </source>
</evidence>